<reference evidence="2" key="3">
    <citation type="submission" date="2020-10" db="EMBL/GenBank/DDBJ databases">
        <title>Fervidococcus fontis strain 3639Fd - the first crenarchaeon capable of growth on lipids.</title>
        <authorList>
            <person name="Kochetkova T.V."/>
            <person name="Elcheninov A.G."/>
            <person name="Toschakov S.V."/>
            <person name="Kublanov I.V."/>
        </authorList>
    </citation>
    <scope>NUCLEOTIDE SEQUENCE</scope>
    <source>
        <strain evidence="2">3639Fd</strain>
    </source>
</reference>
<dbReference type="EMBL" id="DSFH01000046">
    <property type="protein sequence ID" value="HEW64011.1"/>
    <property type="molecule type" value="Genomic_DNA"/>
</dbReference>
<reference evidence="3 4" key="1">
    <citation type="submission" date="2018-01" db="EMBL/GenBank/DDBJ databases">
        <title>Metagenomic assembled genomes from two thermal pools in the Uzon Caldera, Kamchatka, Russia.</title>
        <authorList>
            <person name="Wilkins L."/>
            <person name="Ettinger C."/>
        </authorList>
    </citation>
    <scope>NUCLEOTIDE SEQUENCE [LARGE SCALE GENOMIC DNA]</scope>
    <source>
        <strain evidence="3">ZAV-06</strain>
    </source>
</reference>
<dbReference type="AlphaFoldDB" id="A0A2J6N311"/>
<accession>A0A2J6N311</accession>
<dbReference type="RefSeq" id="WP_014557730.1">
    <property type="nucleotide sequence ID" value="NZ_DSFH01000046.1"/>
</dbReference>
<evidence type="ECO:0000313" key="2">
    <source>
        <dbReference type="EMBL" id="MBE9391189.1"/>
    </source>
</evidence>
<evidence type="ECO:0000313" key="3">
    <source>
        <dbReference type="EMBL" id="PMB75689.1"/>
    </source>
</evidence>
<evidence type="ECO:0000313" key="1">
    <source>
        <dbReference type="EMBL" id="HEW64011.1"/>
    </source>
</evidence>
<dbReference type="EMBL" id="PNIM01000008">
    <property type="protein sequence ID" value="PMB75689.1"/>
    <property type="molecule type" value="Genomic_DNA"/>
</dbReference>
<dbReference type="EMBL" id="JADEZV010000002">
    <property type="protein sequence ID" value="MBE9391189.1"/>
    <property type="molecule type" value="Genomic_DNA"/>
</dbReference>
<comment type="caution">
    <text evidence="3">The sequence shown here is derived from an EMBL/GenBank/DDBJ whole genome shotgun (WGS) entry which is preliminary data.</text>
</comment>
<dbReference type="Proteomes" id="UP000237153">
    <property type="component" value="Unassembled WGS sequence"/>
</dbReference>
<organism evidence="3 4">
    <name type="scientific">Fervidicoccus fontis</name>
    <dbReference type="NCBI Taxonomy" id="683846"/>
    <lineage>
        <taxon>Archaea</taxon>
        <taxon>Thermoproteota</taxon>
        <taxon>Thermoprotei</taxon>
        <taxon>Fervidicoccales</taxon>
        <taxon>Fervidicoccaceae</taxon>
        <taxon>Fervidicoccus</taxon>
    </lineage>
</organism>
<reference evidence="1" key="2">
    <citation type="journal article" date="2020" name="mSystems">
        <title>Genome- and Community-Level Interaction Insights into Carbon Utilization and Element Cycling Functions of Hydrothermarchaeota in Hydrothermal Sediment.</title>
        <authorList>
            <person name="Zhou Z."/>
            <person name="Liu Y."/>
            <person name="Xu W."/>
            <person name="Pan J."/>
            <person name="Luo Z.H."/>
            <person name="Li M."/>
        </authorList>
    </citation>
    <scope>NUCLEOTIDE SEQUENCE [LARGE SCALE GENOMIC DNA]</scope>
    <source>
        <strain evidence="1">SpSt-1261</strain>
    </source>
</reference>
<name>A0A2J6N311_9CREN</name>
<protein>
    <submittedName>
        <fullName evidence="3">Two-component system response regulator BasR</fullName>
    </submittedName>
</protein>
<dbReference type="Proteomes" id="UP000652307">
    <property type="component" value="Unassembled WGS sequence"/>
</dbReference>
<dbReference type="GeneID" id="12449666"/>
<gene>
    <name evidence="3" type="ORF">C0188_02200</name>
    <name evidence="1" type="ORF">ENO39_03020</name>
    <name evidence="2" type="ORF">IOK49_03735</name>
</gene>
<evidence type="ECO:0000313" key="4">
    <source>
        <dbReference type="Proteomes" id="UP000237153"/>
    </source>
</evidence>
<sequence length="117" mass="13319">MERMILIARAQDVSEETALGLKKCIDDYSIKSFPLINPLIYDTRAFNWSEGKYTELVIKLLREQLSFEEVPAVIIVGDLIDIKGYACNKALKVCLLQKDFVKTDGVIKEILSALEFF</sequence>
<proteinExistence type="predicted"/>
<dbReference type="Proteomes" id="UP000886076">
    <property type="component" value="Unassembled WGS sequence"/>
</dbReference>